<dbReference type="Pfam" id="PF13424">
    <property type="entry name" value="TPR_12"/>
    <property type="match status" value="1"/>
</dbReference>
<keyword evidence="2" id="KW-0675">Receptor</keyword>
<reference evidence="2 3" key="1">
    <citation type="submission" date="2016-07" db="EMBL/GenBank/DDBJ databases">
        <title>Draft Genome Sequence of Methylophaga muralis Bur 1.</title>
        <authorList>
            <person name="Vasilenko O.V."/>
            <person name="Doronina N.V."/>
            <person name="Shmareva M.N."/>
            <person name="Tarlachkov S.V."/>
            <person name="Mustakhimov I."/>
            <person name="Trotsenko Y.A."/>
        </authorList>
    </citation>
    <scope>NUCLEOTIDE SEQUENCE [LARGE SCALE GENOMIC DNA]</scope>
    <source>
        <strain evidence="2 3">Bur 1</strain>
    </source>
</reference>
<dbReference type="PROSITE" id="PS50005">
    <property type="entry name" value="TPR"/>
    <property type="match status" value="2"/>
</dbReference>
<dbReference type="RefSeq" id="WP_069296417.1">
    <property type="nucleotide sequence ID" value="NZ_MCRI01000023.1"/>
</dbReference>
<dbReference type="Gene3D" id="1.25.40.10">
    <property type="entry name" value="Tetratricopeptide repeat domain"/>
    <property type="match status" value="3"/>
</dbReference>
<dbReference type="PANTHER" id="PTHR12558">
    <property type="entry name" value="CELL DIVISION CYCLE 16,23,27"/>
    <property type="match status" value="1"/>
</dbReference>
<proteinExistence type="predicted"/>
<dbReference type="STRING" id="291169.A9E74_01995"/>
<evidence type="ECO:0000313" key="2">
    <source>
        <dbReference type="EMBL" id="ODN66266.1"/>
    </source>
</evidence>
<name>A0A1E3GRQ9_9GAMM</name>
<dbReference type="SMART" id="SM00028">
    <property type="entry name" value="TPR"/>
    <property type="match status" value="7"/>
</dbReference>
<keyword evidence="3" id="KW-1185">Reference proteome</keyword>
<accession>A0A1E3GRQ9</accession>
<protein>
    <submittedName>
        <fullName evidence="2">Bacteriophage N4 receptor, outer membrane subunit</fullName>
    </submittedName>
</protein>
<dbReference type="EMBL" id="MCRI01000023">
    <property type="protein sequence ID" value="ODN66266.1"/>
    <property type="molecule type" value="Genomic_DNA"/>
</dbReference>
<sequence length="591" mass="66895">MDLLQQLRGYCKQFASSATWLMIPILLFGCAATAQQSDENNSLEAVELIDGDTEKPAQTEMDLPLTPELVYYILTAEIAGQRGQLDIAVDLYNQAAELTDSPELAGRSARISTFSRDPQRINRALTRWQEVSPGEAEVYVMRVPFLLMEDNYPEVVKSMNRALALDPENKERYLESLAANLSEKGDPERGLQTLLELDLYQQDDPDARFTYARLAAYFQRFEVAEIAVDGLLKEYPRNEAYLGLKADLLQTFNKNEEALKLIAKAAEQDGASESLRFTYGKLLGESGQSDKAKRIFEELHLENPDNPDVIFALGLLALEREDGPTAKTFFSQLLQMGDAGGQASYFMGLAEEMNDNIDSALVWFASVPADSQRFEMAQTRYINLLAKQGDIDKARQHLKLLRQERPQQAIDFYLFEAAFLRDQGMPEESFNVLSEALINHPGNIDLLYSRAMVAESIDKLDVLESDLRTILKIDPNNSQALNALGYTLTDRTDRHDEALELINKALELRPNDPYYLDSLGWVYYRLGDLEKAEYYLREAVAIQADVEFLAHLGEVLWVQNKKSEARKHWGEASKLDADNKVLQETLQRLTK</sequence>
<dbReference type="Proteomes" id="UP000094379">
    <property type="component" value="Unassembled WGS sequence"/>
</dbReference>
<dbReference type="InterPro" id="IPR019734">
    <property type="entry name" value="TPR_rpt"/>
</dbReference>
<dbReference type="PATRIC" id="fig|291169.3.peg.2005"/>
<evidence type="ECO:0000256" key="1">
    <source>
        <dbReference type="PROSITE-ProRule" id="PRU00339"/>
    </source>
</evidence>
<dbReference type="SUPFAM" id="SSF48452">
    <property type="entry name" value="TPR-like"/>
    <property type="match status" value="2"/>
</dbReference>
<comment type="caution">
    <text evidence="2">The sequence shown here is derived from an EMBL/GenBank/DDBJ whole genome shotgun (WGS) entry which is preliminary data.</text>
</comment>
<organism evidence="2 3">
    <name type="scientific">Methylophaga muralis</name>
    <dbReference type="NCBI Taxonomy" id="291169"/>
    <lineage>
        <taxon>Bacteria</taxon>
        <taxon>Pseudomonadati</taxon>
        <taxon>Pseudomonadota</taxon>
        <taxon>Gammaproteobacteria</taxon>
        <taxon>Thiotrichales</taxon>
        <taxon>Piscirickettsiaceae</taxon>
        <taxon>Methylophaga</taxon>
    </lineage>
</organism>
<dbReference type="AlphaFoldDB" id="A0A1E3GRQ9"/>
<keyword evidence="1" id="KW-0802">TPR repeat</keyword>
<dbReference type="InterPro" id="IPR011990">
    <property type="entry name" value="TPR-like_helical_dom_sf"/>
</dbReference>
<feature type="repeat" description="TPR" evidence="1">
    <location>
        <begin position="513"/>
        <end position="546"/>
    </location>
</feature>
<dbReference type="PANTHER" id="PTHR12558:SF13">
    <property type="entry name" value="CELL DIVISION CYCLE PROTEIN 27 HOMOLOG"/>
    <property type="match status" value="1"/>
</dbReference>
<feature type="repeat" description="TPR" evidence="1">
    <location>
        <begin position="136"/>
        <end position="169"/>
    </location>
</feature>
<gene>
    <name evidence="2" type="ORF">A9E74_01995</name>
</gene>
<evidence type="ECO:0000313" key="3">
    <source>
        <dbReference type="Proteomes" id="UP000094379"/>
    </source>
</evidence>